<feature type="active site" description="Proton donor" evidence="9">
    <location>
        <position position="131"/>
    </location>
</feature>
<dbReference type="InterPro" id="IPR023016">
    <property type="entry name" value="HisA/PriA"/>
</dbReference>
<dbReference type="PANTHER" id="PTHR43090">
    <property type="entry name" value="1-(5-PHOSPHORIBOSYL)-5-[(5-PHOSPHORIBOSYLAMINO)METHYLIDENEAMINO] IMIDAZOLE-4-CARBOXAMIDE ISOMERASE"/>
    <property type="match status" value="1"/>
</dbReference>
<dbReference type="PANTHER" id="PTHR43090:SF2">
    <property type="entry name" value="1-(5-PHOSPHORIBOSYL)-5-[(5-PHOSPHORIBOSYLAMINO)METHYLIDENEAMINO] IMIDAZOLE-4-CARBOXAMIDE ISOMERASE"/>
    <property type="match status" value="1"/>
</dbReference>
<dbReference type="CDD" id="cd04732">
    <property type="entry name" value="HisA"/>
    <property type="match status" value="1"/>
</dbReference>
<dbReference type="InterPro" id="IPR044524">
    <property type="entry name" value="Isoase_HisA-like"/>
</dbReference>
<dbReference type="HAMAP" id="MF_01014">
    <property type="entry name" value="HisA"/>
    <property type="match status" value="1"/>
</dbReference>
<dbReference type="GO" id="GO:0000105">
    <property type="term" value="P:L-histidine biosynthetic process"/>
    <property type="evidence" value="ECO:0007669"/>
    <property type="project" value="UniProtKB-UniRule"/>
</dbReference>
<keyword evidence="8 9" id="KW-0413">Isomerase</keyword>
<gene>
    <name evidence="9" type="primary">hisA</name>
    <name evidence="12" type="ORF">B1806_15915</name>
</gene>
<comment type="pathway">
    <text evidence="3 9 11">Amino-acid biosynthesis; L-histidine biosynthesis; L-histidine from 5-phospho-alpha-D-ribose 1-diphosphate: step 4/9.</text>
</comment>
<dbReference type="NCBIfam" id="TIGR00007">
    <property type="entry name" value="1-(5-phosphoribosyl)-5-[(5-phosphoribosylamino)methylideneamino]imidazole-4-carboxamide isomerase"/>
    <property type="match status" value="1"/>
</dbReference>
<keyword evidence="7 9" id="KW-0368">Histidine biosynthesis</keyword>
<proteinExistence type="inferred from homology"/>
<dbReference type="Gene3D" id="3.20.20.70">
    <property type="entry name" value="Aldolase class I"/>
    <property type="match status" value="1"/>
</dbReference>
<dbReference type="InterPro" id="IPR006062">
    <property type="entry name" value="His_biosynth"/>
</dbReference>
<feature type="active site" description="Proton acceptor" evidence="9">
    <location>
        <position position="10"/>
    </location>
</feature>
<dbReference type="InterPro" id="IPR011060">
    <property type="entry name" value="RibuloseP-bd_barrel"/>
</dbReference>
<name>A0A4S3KDL7_9GAMM</name>
<protein>
    <recommendedName>
        <fullName evidence="9 11">1-(5-phosphoribosyl)-5-[(5-phosphoribosylamino)methylideneamino] imidazole-4-carboxamide isomerase</fullName>
        <ecNumber evidence="9 11">5.3.1.16</ecNumber>
    </recommendedName>
    <alternativeName>
        <fullName evidence="9">Phosphoribosylformimino-5-aminoimidazole carboxamide ribotide isomerase</fullName>
    </alternativeName>
</protein>
<dbReference type="UniPathway" id="UPA00031">
    <property type="reaction ID" value="UER00009"/>
</dbReference>
<evidence type="ECO:0000313" key="12">
    <source>
        <dbReference type="EMBL" id="THD06540.1"/>
    </source>
</evidence>
<keyword evidence="6 9" id="KW-0028">Amino-acid biosynthesis</keyword>
<comment type="caution">
    <text evidence="12">The sequence shown here is derived from an EMBL/GenBank/DDBJ whole genome shotgun (WGS) entry which is preliminary data.</text>
</comment>
<evidence type="ECO:0000256" key="7">
    <source>
        <dbReference type="ARBA" id="ARBA00023102"/>
    </source>
</evidence>
<dbReference type="GO" id="GO:0000162">
    <property type="term" value="P:L-tryptophan biosynthetic process"/>
    <property type="evidence" value="ECO:0007669"/>
    <property type="project" value="TreeGrafter"/>
</dbReference>
<evidence type="ECO:0000256" key="2">
    <source>
        <dbReference type="ARBA" id="ARBA00004496"/>
    </source>
</evidence>
<dbReference type="EC" id="5.3.1.16" evidence="9 11"/>
<dbReference type="GO" id="GO:0003949">
    <property type="term" value="F:1-(5-phosphoribosyl)-5-[(5-phosphoribosylamino)methylideneamino]imidazole-4-carboxamide isomerase activity"/>
    <property type="evidence" value="ECO:0007669"/>
    <property type="project" value="UniProtKB-UniRule"/>
</dbReference>
<dbReference type="GO" id="GO:0005737">
    <property type="term" value="C:cytoplasm"/>
    <property type="evidence" value="ECO:0007669"/>
    <property type="project" value="UniProtKB-SubCell"/>
</dbReference>
<dbReference type="Proteomes" id="UP000307749">
    <property type="component" value="Unassembled WGS sequence"/>
</dbReference>
<organism evidence="12 13">
    <name type="scientific">Metallibacterium scheffleri</name>
    <dbReference type="NCBI Taxonomy" id="993689"/>
    <lineage>
        <taxon>Bacteria</taxon>
        <taxon>Pseudomonadati</taxon>
        <taxon>Pseudomonadota</taxon>
        <taxon>Gammaproteobacteria</taxon>
        <taxon>Lysobacterales</taxon>
        <taxon>Rhodanobacteraceae</taxon>
        <taxon>Metallibacterium</taxon>
    </lineage>
</organism>
<dbReference type="STRING" id="993689.GCA_002077135_02601"/>
<evidence type="ECO:0000256" key="6">
    <source>
        <dbReference type="ARBA" id="ARBA00022605"/>
    </source>
</evidence>
<dbReference type="AlphaFoldDB" id="A0A4S3KDL7"/>
<evidence type="ECO:0000256" key="4">
    <source>
        <dbReference type="ARBA" id="ARBA00009667"/>
    </source>
</evidence>
<keyword evidence="13" id="KW-1185">Reference proteome</keyword>
<dbReference type="RefSeq" id="WP_081128329.1">
    <property type="nucleotide sequence ID" value="NZ_DAHXOC010000013.1"/>
</dbReference>
<evidence type="ECO:0000256" key="11">
    <source>
        <dbReference type="RuleBase" id="RU003658"/>
    </source>
</evidence>
<evidence type="ECO:0000256" key="5">
    <source>
        <dbReference type="ARBA" id="ARBA00022490"/>
    </source>
</evidence>
<comment type="subcellular location">
    <subcellularLocation>
        <location evidence="2 9 11">Cytoplasm</location>
    </subcellularLocation>
</comment>
<accession>A0A4S3KDL7</accession>
<dbReference type="EMBL" id="MWQO01000077">
    <property type="protein sequence ID" value="THD06540.1"/>
    <property type="molecule type" value="Genomic_DNA"/>
</dbReference>
<dbReference type="InterPro" id="IPR013785">
    <property type="entry name" value="Aldolase_TIM"/>
</dbReference>
<dbReference type="InterPro" id="IPR006063">
    <property type="entry name" value="HisA_bact_arch"/>
</dbReference>
<evidence type="ECO:0000256" key="8">
    <source>
        <dbReference type="ARBA" id="ARBA00023235"/>
    </source>
</evidence>
<evidence type="ECO:0000256" key="10">
    <source>
        <dbReference type="RuleBase" id="RU003657"/>
    </source>
</evidence>
<dbReference type="SUPFAM" id="SSF51366">
    <property type="entry name" value="Ribulose-phoshate binding barrel"/>
    <property type="match status" value="1"/>
</dbReference>
<evidence type="ECO:0000256" key="3">
    <source>
        <dbReference type="ARBA" id="ARBA00005133"/>
    </source>
</evidence>
<evidence type="ECO:0000256" key="9">
    <source>
        <dbReference type="HAMAP-Rule" id="MF_01014"/>
    </source>
</evidence>
<evidence type="ECO:0000313" key="13">
    <source>
        <dbReference type="Proteomes" id="UP000307749"/>
    </source>
</evidence>
<dbReference type="FunFam" id="3.20.20.70:FF:000009">
    <property type="entry name" value="1-(5-phosphoribosyl)-5-[(5-phosphoribosylamino)methylideneamino] imidazole-4-carboxamide isomerase"/>
    <property type="match status" value="1"/>
</dbReference>
<dbReference type="OrthoDB" id="9807749at2"/>
<evidence type="ECO:0000256" key="1">
    <source>
        <dbReference type="ARBA" id="ARBA00000901"/>
    </source>
</evidence>
<dbReference type="Pfam" id="PF00977">
    <property type="entry name" value="His_biosynth"/>
    <property type="match status" value="1"/>
</dbReference>
<comment type="catalytic activity">
    <reaction evidence="1 9 11">
        <text>1-(5-phospho-beta-D-ribosyl)-5-[(5-phospho-beta-D-ribosylamino)methylideneamino]imidazole-4-carboxamide = 5-[(5-phospho-1-deoxy-D-ribulos-1-ylimino)methylamino]-1-(5-phospho-beta-D-ribosyl)imidazole-4-carboxamide</text>
        <dbReference type="Rhea" id="RHEA:15469"/>
        <dbReference type="ChEBI" id="CHEBI:58435"/>
        <dbReference type="ChEBI" id="CHEBI:58525"/>
        <dbReference type="EC" id="5.3.1.16"/>
    </reaction>
</comment>
<reference evidence="12 13" key="1">
    <citation type="submission" date="2017-02" db="EMBL/GenBank/DDBJ databases">
        <title>Whole genome sequencing of Metallibacterium scheffleri DSM 24874 (T).</title>
        <authorList>
            <person name="Kumar S."/>
            <person name="Patil P."/>
            <person name="Patil P.B."/>
        </authorList>
    </citation>
    <scope>NUCLEOTIDE SEQUENCE [LARGE SCALE GENOMIC DNA]</scope>
    <source>
        <strain evidence="12 13">DSM 24874</strain>
    </source>
</reference>
<comment type="similarity">
    <text evidence="4 9 10">Belongs to the HisA/HisF family.</text>
</comment>
<keyword evidence="5 9" id="KW-0963">Cytoplasm</keyword>
<sequence>MNFTIIPAIDLRDGGVVRLRQGDYARETRYQIAPLDLAQSYRDAGAHWLHVVDLDGARAGGFTQLPLLEALARCGLSVQAGGGVRTATDVQRLFDAGAARVVIGSIAVRDPQTVRRWLRDFGAERLVLALDARQDQGVWQLPSAGWTRAEAVTLDERASVYAAAGARHVLCTDIARDGMLDGLNIDLYRYLAERAPQVGVQASGGVRDLDDIRAARTAGAAAVILGRALLDGRFNLSEALVC</sequence>